<gene>
    <name evidence="2" type="ORF">ACFQ3L_04405</name>
</gene>
<evidence type="ECO:0000256" key="1">
    <source>
        <dbReference type="SAM" id="Phobius"/>
    </source>
</evidence>
<dbReference type="Proteomes" id="UP001597249">
    <property type="component" value="Unassembled WGS sequence"/>
</dbReference>
<dbReference type="RefSeq" id="WP_125586905.1">
    <property type="nucleotide sequence ID" value="NZ_JBHTMO010000011.1"/>
</dbReference>
<evidence type="ECO:0000313" key="2">
    <source>
        <dbReference type="EMBL" id="MFD1392831.1"/>
    </source>
</evidence>
<keyword evidence="1" id="KW-0472">Membrane</keyword>
<dbReference type="EMBL" id="JBHTMO010000011">
    <property type="protein sequence ID" value="MFD1392831.1"/>
    <property type="molecule type" value="Genomic_DNA"/>
</dbReference>
<organism evidence="2 3">
    <name type="scientific">Lacticaseibacillus jixianensis</name>
    <dbReference type="NCBI Taxonomy" id="2486012"/>
    <lineage>
        <taxon>Bacteria</taxon>
        <taxon>Bacillati</taxon>
        <taxon>Bacillota</taxon>
        <taxon>Bacilli</taxon>
        <taxon>Lactobacillales</taxon>
        <taxon>Lactobacillaceae</taxon>
        <taxon>Lacticaseibacillus</taxon>
    </lineage>
</organism>
<accession>A0ABW4B7Y8</accession>
<name>A0ABW4B7Y8_9LACO</name>
<comment type="caution">
    <text evidence="2">The sequence shown here is derived from an EMBL/GenBank/DDBJ whole genome shotgun (WGS) entry which is preliminary data.</text>
</comment>
<feature type="transmembrane region" description="Helical" evidence="1">
    <location>
        <begin position="65"/>
        <end position="83"/>
    </location>
</feature>
<feature type="transmembrane region" description="Helical" evidence="1">
    <location>
        <begin position="35"/>
        <end position="53"/>
    </location>
</feature>
<keyword evidence="3" id="KW-1185">Reference proteome</keyword>
<keyword evidence="1" id="KW-1133">Transmembrane helix</keyword>
<protein>
    <submittedName>
        <fullName evidence="2">Uncharacterized protein</fullName>
    </submittedName>
</protein>
<keyword evidence="1" id="KW-0812">Transmembrane</keyword>
<reference evidence="3" key="1">
    <citation type="journal article" date="2019" name="Int. J. Syst. Evol. Microbiol.">
        <title>The Global Catalogue of Microorganisms (GCM) 10K type strain sequencing project: providing services to taxonomists for standard genome sequencing and annotation.</title>
        <authorList>
            <consortium name="The Broad Institute Genomics Platform"/>
            <consortium name="The Broad Institute Genome Sequencing Center for Infectious Disease"/>
            <person name="Wu L."/>
            <person name="Ma J."/>
        </authorList>
    </citation>
    <scope>NUCLEOTIDE SEQUENCE [LARGE SCALE GENOMIC DNA]</scope>
    <source>
        <strain evidence="3">CCM 8911</strain>
    </source>
</reference>
<evidence type="ECO:0000313" key="3">
    <source>
        <dbReference type="Proteomes" id="UP001597249"/>
    </source>
</evidence>
<feature type="transmembrane region" description="Helical" evidence="1">
    <location>
        <begin position="12"/>
        <end position="29"/>
    </location>
</feature>
<proteinExistence type="predicted"/>
<sequence>MAKNAQPSTPDWLLILLLTAGYLIPQLGLQFRPQLGWLALLLPPLGALCLYLAMKRNPPPVYQRLLPWGFILAAGVLAALLFFP</sequence>